<sequence length="422" mass="46808">MRSILFLVLVGTSVCIGSNAFLQTSSEHVARRQHEHEIRVASSSRSERNHKPTICMVGDPSYPEIVPKDSSVLVVGATGYIGKFVVQECVRRGFKKVIAVTRSDPLGGKDAKFFDGADIKLADVTNPESIKTAFDEEQVDAVISCLASRWGTKDDAYRIDYQATLNTLDAAREANSKHFVLLSAFCVRKPLLQLQQAKLKFEAALQSADDITHSIVRPTAFFKSVSGQMEAVKSGTPFVYFGDGSMCKCNPIAETELAEYMVNCIEEPEKRNQILNLGGPDEGFTQKQQGECMAEICGIPQPRYVSADIGLFDNVIGLFDWLGRAEWLGEKWMKDFQDYAELGRIGKYYAVENMLTEQPEEKYGKISLRDHYKRIAAEGQEFDPVVMMLAKPRSVIVKLSELFQRTVGAGETGRSAAPEGSQ</sequence>
<evidence type="ECO:0000256" key="8">
    <source>
        <dbReference type="ARBA" id="ARBA00023171"/>
    </source>
</evidence>
<evidence type="ECO:0000256" key="2">
    <source>
        <dbReference type="ARBA" id="ARBA00005173"/>
    </source>
</evidence>
<dbReference type="GO" id="GO:0009507">
    <property type="term" value="C:chloroplast"/>
    <property type="evidence" value="ECO:0007669"/>
    <property type="project" value="UniProtKB-SubCell"/>
</dbReference>
<keyword evidence="8" id="KW-0149">Chlorophyll biosynthesis</keyword>
<dbReference type="Gene3D" id="3.40.50.720">
    <property type="entry name" value="NAD(P)-binding Rossmann-like Domain"/>
    <property type="match status" value="1"/>
</dbReference>
<evidence type="ECO:0000256" key="10">
    <source>
        <dbReference type="ARBA" id="ARBA00024089"/>
    </source>
</evidence>
<evidence type="ECO:0000256" key="9">
    <source>
        <dbReference type="ARBA" id="ARBA00024059"/>
    </source>
</evidence>
<dbReference type="InterPro" id="IPR044201">
    <property type="entry name" value="DVR-like"/>
</dbReference>
<evidence type="ECO:0000256" key="1">
    <source>
        <dbReference type="ARBA" id="ARBA00004229"/>
    </source>
</evidence>
<dbReference type="AlphaFoldDB" id="A0A7S4D9Q0"/>
<accession>A0A7S4D9Q0</accession>
<evidence type="ECO:0000313" key="14">
    <source>
        <dbReference type="EMBL" id="CAE0637227.1"/>
    </source>
</evidence>
<dbReference type="PANTHER" id="PTHR47378:SF1">
    <property type="entry name" value="DIVINYL CHLOROPHYLLIDE A 8-VINYL-REDUCTASE, CHLOROPLASTIC"/>
    <property type="match status" value="1"/>
</dbReference>
<dbReference type="GO" id="GO:0033728">
    <property type="term" value="F:3,8-divinyl protochlorophyllide a 8-vinyl-reductase (NADPH) activity"/>
    <property type="evidence" value="ECO:0007669"/>
    <property type="project" value="UniProtKB-EC"/>
</dbReference>
<dbReference type="InterPro" id="IPR016040">
    <property type="entry name" value="NAD(P)-bd_dom"/>
</dbReference>
<evidence type="ECO:0000256" key="12">
    <source>
        <dbReference type="SAM" id="SignalP"/>
    </source>
</evidence>
<comment type="catalytic activity">
    <reaction evidence="11">
        <text>protochlorophyllide a + NADP(+) = 3,8-divinyl protochlorophyllide a + NADPH + H(+)</text>
        <dbReference type="Rhea" id="RHEA:48884"/>
        <dbReference type="ChEBI" id="CHEBI:15378"/>
        <dbReference type="ChEBI" id="CHEBI:57783"/>
        <dbReference type="ChEBI" id="CHEBI:58349"/>
        <dbReference type="ChEBI" id="CHEBI:58632"/>
        <dbReference type="ChEBI" id="CHEBI:83350"/>
        <dbReference type="EC" id="1.3.1.75"/>
    </reaction>
</comment>
<keyword evidence="3" id="KW-0150">Chloroplast</keyword>
<organism evidence="14">
    <name type="scientific">Heterosigma akashiwo</name>
    <name type="common">Chromophytic alga</name>
    <name type="synonym">Heterosigma carterae</name>
    <dbReference type="NCBI Taxonomy" id="2829"/>
    <lineage>
        <taxon>Eukaryota</taxon>
        <taxon>Sar</taxon>
        <taxon>Stramenopiles</taxon>
        <taxon>Ochrophyta</taxon>
        <taxon>Raphidophyceae</taxon>
        <taxon>Chattonellales</taxon>
        <taxon>Chattonellaceae</taxon>
        <taxon>Heterosigma</taxon>
    </lineage>
</organism>
<dbReference type="EC" id="1.3.1.75" evidence="9"/>
<keyword evidence="6" id="KW-0809">Transit peptide</keyword>
<feature type="signal peptide" evidence="12">
    <location>
        <begin position="1"/>
        <end position="20"/>
    </location>
</feature>
<evidence type="ECO:0000256" key="6">
    <source>
        <dbReference type="ARBA" id="ARBA00022946"/>
    </source>
</evidence>
<dbReference type="EMBL" id="HBIU01034807">
    <property type="protein sequence ID" value="CAE0637227.1"/>
    <property type="molecule type" value="Transcribed_RNA"/>
</dbReference>
<feature type="chain" id="PRO_5030675575" description="Divinyl chlorophyllide a 8-vinyl-reductase, chloroplastic" evidence="12">
    <location>
        <begin position="21"/>
        <end position="422"/>
    </location>
</feature>
<dbReference type="SUPFAM" id="SSF51735">
    <property type="entry name" value="NAD(P)-binding Rossmann-fold domains"/>
    <property type="match status" value="1"/>
</dbReference>
<reference evidence="14" key="1">
    <citation type="submission" date="2021-01" db="EMBL/GenBank/DDBJ databases">
        <authorList>
            <person name="Corre E."/>
            <person name="Pelletier E."/>
            <person name="Niang G."/>
            <person name="Scheremetjew M."/>
            <person name="Finn R."/>
            <person name="Kale V."/>
            <person name="Holt S."/>
            <person name="Cochrane G."/>
            <person name="Meng A."/>
            <person name="Brown T."/>
            <person name="Cohen L."/>
        </authorList>
    </citation>
    <scope>NUCLEOTIDE SEQUENCE</scope>
    <source>
        <strain evidence="14">CCMP3107</strain>
    </source>
</reference>
<evidence type="ECO:0000259" key="13">
    <source>
        <dbReference type="Pfam" id="PF13460"/>
    </source>
</evidence>
<keyword evidence="5" id="KW-0521">NADP</keyword>
<comment type="pathway">
    <text evidence="2">Porphyrin-containing compound metabolism; chlorophyll biosynthesis.</text>
</comment>
<feature type="domain" description="NAD(P)-binding" evidence="13">
    <location>
        <begin position="76"/>
        <end position="268"/>
    </location>
</feature>
<protein>
    <recommendedName>
        <fullName evidence="10">Divinyl chlorophyllide a 8-vinyl-reductase, chloroplastic</fullName>
        <ecNumber evidence="9">1.3.1.75</ecNumber>
    </recommendedName>
</protein>
<evidence type="ECO:0000256" key="11">
    <source>
        <dbReference type="ARBA" id="ARBA00049498"/>
    </source>
</evidence>
<keyword evidence="7" id="KW-0560">Oxidoreductase</keyword>
<proteinExistence type="predicted"/>
<evidence type="ECO:0000256" key="5">
    <source>
        <dbReference type="ARBA" id="ARBA00022857"/>
    </source>
</evidence>
<keyword evidence="4" id="KW-0934">Plastid</keyword>
<dbReference type="InterPro" id="IPR036291">
    <property type="entry name" value="NAD(P)-bd_dom_sf"/>
</dbReference>
<gene>
    <name evidence="14" type="ORF">HAKA00212_LOCUS16002</name>
</gene>
<dbReference type="UniPathway" id="UPA00668"/>
<comment type="subcellular location">
    <subcellularLocation>
        <location evidence="1">Plastid</location>
        <location evidence="1">Chloroplast</location>
    </subcellularLocation>
</comment>
<name>A0A7S4D9Q0_HETAK</name>
<keyword evidence="12" id="KW-0732">Signal</keyword>
<evidence type="ECO:0000256" key="3">
    <source>
        <dbReference type="ARBA" id="ARBA00022528"/>
    </source>
</evidence>
<dbReference type="CDD" id="cd05243">
    <property type="entry name" value="SDR_a5"/>
    <property type="match status" value="1"/>
</dbReference>
<dbReference type="GO" id="GO:0015995">
    <property type="term" value="P:chlorophyll biosynthetic process"/>
    <property type="evidence" value="ECO:0007669"/>
    <property type="project" value="UniProtKB-UniPathway"/>
</dbReference>
<dbReference type="Pfam" id="PF13460">
    <property type="entry name" value="NAD_binding_10"/>
    <property type="match status" value="1"/>
</dbReference>
<evidence type="ECO:0000256" key="4">
    <source>
        <dbReference type="ARBA" id="ARBA00022640"/>
    </source>
</evidence>
<dbReference type="PANTHER" id="PTHR47378">
    <property type="entry name" value="DIVINYL CHLOROPHYLLIDE A 8-VINYL-REDUCTASE, CHLOROPLASTIC"/>
    <property type="match status" value="1"/>
</dbReference>
<evidence type="ECO:0000256" key="7">
    <source>
        <dbReference type="ARBA" id="ARBA00023002"/>
    </source>
</evidence>